<reference evidence="2" key="1">
    <citation type="journal article" date="2017" name="bioRxiv">
        <title>Comparative analysis of the genomes of Stylophora pistillata and Acropora digitifera provides evidence for extensive differences between species of corals.</title>
        <authorList>
            <person name="Voolstra C.R."/>
            <person name="Li Y."/>
            <person name="Liew Y.J."/>
            <person name="Baumgarten S."/>
            <person name="Zoccola D."/>
            <person name="Flot J.-F."/>
            <person name="Tambutte S."/>
            <person name="Allemand D."/>
            <person name="Aranda M."/>
        </authorList>
    </citation>
    <scope>NUCLEOTIDE SEQUENCE [LARGE SCALE GENOMIC DNA]</scope>
</reference>
<keyword evidence="2" id="KW-1185">Reference proteome</keyword>
<evidence type="ECO:0000313" key="1">
    <source>
        <dbReference type="EMBL" id="PFX17150.1"/>
    </source>
</evidence>
<name>A0A2B4RKX9_STYPI</name>
<dbReference type="EMBL" id="LSMT01000494">
    <property type="protein sequence ID" value="PFX17150.1"/>
    <property type="molecule type" value="Genomic_DNA"/>
</dbReference>
<comment type="caution">
    <text evidence="1">The sequence shown here is derived from an EMBL/GenBank/DDBJ whole genome shotgun (WGS) entry which is preliminary data.</text>
</comment>
<dbReference type="AlphaFoldDB" id="A0A2B4RKX9"/>
<dbReference type="Proteomes" id="UP000225706">
    <property type="component" value="Unassembled WGS sequence"/>
</dbReference>
<dbReference type="OrthoDB" id="5971633at2759"/>
<gene>
    <name evidence="1" type="ORF">AWC38_SpisGene18554</name>
</gene>
<evidence type="ECO:0000313" key="2">
    <source>
        <dbReference type="Proteomes" id="UP000225706"/>
    </source>
</evidence>
<proteinExistence type="predicted"/>
<organism evidence="1 2">
    <name type="scientific">Stylophora pistillata</name>
    <name type="common">Smooth cauliflower coral</name>
    <dbReference type="NCBI Taxonomy" id="50429"/>
    <lineage>
        <taxon>Eukaryota</taxon>
        <taxon>Metazoa</taxon>
        <taxon>Cnidaria</taxon>
        <taxon>Anthozoa</taxon>
        <taxon>Hexacorallia</taxon>
        <taxon>Scleractinia</taxon>
        <taxon>Astrocoeniina</taxon>
        <taxon>Pocilloporidae</taxon>
        <taxon>Stylophora</taxon>
    </lineage>
</organism>
<dbReference type="SUPFAM" id="SSF50630">
    <property type="entry name" value="Acid proteases"/>
    <property type="match status" value="1"/>
</dbReference>
<dbReference type="Gene3D" id="2.40.70.10">
    <property type="entry name" value="Acid Proteases"/>
    <property type="match status" value="1"/>
</dbReference>
<protein>
    <submittedName>
        <fullName evidence="1">Uncharacterized protein</fullName>
    </submittedName>
</protein>
<accession>A0A2B4RKX9</accession>
<sequence length="450" mass="49949">MAEAGKTSEEVRRRRWNWIGHIMRKERNDDCAVALGWTPEGRRKRGRPETTHCGRAMCGEWRKRKETAQAGKHGVLYAMQLQTERSGGETSKPYVAPGTERFKVKARATPVSLGNTKEGFCVVISIAKTDSGRNTAIFVREIDKDGLGVGEPFRLATSEFKHLWKNEEVEQEKIRFGSVVKYAQVGDEYLFRGNTKCQRQDVDKILLDLSFDDGVYRGIKDAFPEANIAPKGSKGIYQNCRPKQSLCLVSLKYGIIANERIRFKTKLGEHVNLKLNCRENLVLTTAPVRLQLSHASDDDVGEVALVNMREPEYGVRSPTYQAVCEGLILKLKPKEISIDEEPVEIEDEAGHLIMVPGNVTFDTGNTGGTAISNKLVDALGLKPDNTKKKKVTIPGDAALQCCTVPIKIKIRGRKFPVNALVGAVAPHTDLLIGMDIMQQLGDEGYSLQLA</sequence>
<dbReference type="InterPro" id="IPR021109">
    <property type="entry name" value="Peptidase_aspartic_dom_sf"/>
</dbReference>